<dbReference type="PRINTS" id="PR00081">
    <property type="entry name" value="GDHRDH"/>
</dbReference>
<evidence type="ECO:0000313" key="3">
    <source>
        <dbReference type="EMBL" id="KIV92606.1"/>
    </source>
</evidence>
<keyword evidence="4" id="KW-1185">Reference proteome</keyword>
<keyword evidence="2" id="KW-0560">Oxidoreductase</keyword>
<dbReference type="STRING" id="212818.A0A0D1XWM3"/>
<dbReference type="VEuPathDB" id="FungiDB:PV10_03880"/>
<dbReference type="OMA" id="WFGERGN"/>
<dbReference type="SUPFAM" id="SSF51735">
    <property type="entry name" value="NAD(P)-binding Rossmann-fold domains"/>
    <property type="match status" value="1"/>
</dbReference>
<dbReference type="Gene3D" id="3.40.50.720">
    <property type="entry name" value="NAD(P)-binding Rossmann-like Domain"/>
    <property type="match status" value="1"/>
</dbReference>
<dbReference type="GO" id="GO:0016491">
    <property type="term" value="F:oxidoreductase activity"/>
    <property type="evidence" value="ECO:0007669"/>
    <property type="project" value="UniProtKB-KW"/>
</dbReference>
<dbReference type="Proteomes" id="UP000054302">
    <property type="component" value="Unassembled WGS sequence"/>
</dbReference>
<gene>
    <name evidence="3" type="ORF">PV10_03880</name>
</gene>
<proteinExistence type="inferred from homology"/>
<dbReference type="InterPro" id="IPR036291">
    <property type="entry name" value="NAD(P)-bd_dom_sf"/>
</dbReference>
<dbReference type="InterPro" id="IPR002347">
    <property type="entry name" value="SDR_fam"/>
</dbReference>
<accession>A0A0D1XWM3</accession>
<dbReference type="Pfam" id="PF13561">
    <property type="entry name" value="adh_short_C2"/>
    <property type="match status" value="1"/>
</dbReference>
<organism evidence="3 4">
    <name type="scientific">Exophiala mesophila</name>
    <name type="common">Black yeast-like fungus</name>
    <dbReference type="NCBI Taxonomy" id="212818"/>
    <lineage>
        <taxon>Eukaryota</taxon>
        <taxon>Fungi</taxon>
        <taxon>Dikarya</taxon>
        <taxon>Ascomycota</taxon>
        <taxon>Pezizomycotina</taxon>
        <taxon>Eurotiomycetes</taxon>
        <taxon>Chaetothyriomycetidae</taxon>
        <taxon>Chaetothyriales</taxon>
        <taxon>Herpotrichiellaceae</taxon>
        <taxon>Exophiala</taxon>
    </lineage>
</organism>
<sequence>MADLPFDIDLGLQDSHVLVTGSSGAIGAVVVQAFLAAGAVVSGFDKVEPSMDAPRFHPLVVDITDEVALAQAFADARSRFGLITTLIAAAGIDLSYAPRHSLVDMPLTEWRRIMNVNVDGTFLTCRTWLREIREFVKREKNLSAIVFGSEAGRFGVPSCAPYAASKSAIQTGLVLSLAQDVVNVHPEIRVNAIAPGPVQTPQYREECAVDQQVKWKEAEATVALRKPVTMQAVARACLFLASDNFSSNITGQLLPIDSGKQGNLFWLPGGDPA</sequence>
<dbReference type="PANTHER" id="PTHR24321:SF8">
    <property type="entry name" value="ESTRADIOL 17-BETA-DEHYDROGENASE 8-RELATED"/>
    <property type="match status" value="1"/>
</dbReference>
<reference evidence="3 4" key="1">
    <citation type="submission" date="2015-01" db="EMBL/GenBank/DDBJ databases">
        <title>The Genome Sequence of Exophiala mesophila CBS40295.</title>
        <authorList>
            <consortium name="The Broad Institute Genomics Platform"/>
            <person name="Cuomo C."/>
            <person name="de Hoog S."/>
            <person name="Gorbushina A."/>
            <person name="Stielow B."/>
            <person name="Teixiera M."/>
            <person name="Abouelleil A."/>
            <person name="Chapman S.B."/>
            <person name="Priest M."/>
            <person name="Young S.K."/>
            <person name="Wortman J."/>
            <person name="Nusbaum C."/>
            <person name="Birren B."/>
        </authorList>
    </citation>
    <scope>NUCLEOTIDE SEQUENCE [LARGE SCALE GENOMIC DNA]</scope>
    <source>
        <strain evidence="3 4">CBS 40295</strain>
    </source>
</reference>
<dbReference type="AlphaFoldDB" id="A0A0D1XWM3"/>
<protein>
    <submittedName>
        <fullName evidence="3">Uncharacterized protein</fullName>
    </submittedName>
</protein>
<evidence type="ECO:0000256" key="1">
    <source>
        <dbReference type="ARBA" id="ARBA00006484"/>
    </source>
</evidence>
<dbReference type="PANTHER" id="PTHR24321">
    <property type="entry name" value="DEHYDROGENASES, SHORT CHAIN"/>
    <property type="match status" value="1"/>
</dbReference>
<dbReference type="CDD" id="cd05233">
    <property type="entry name" value="SDR_c"/>
    <property type="match status" value="1"/>
</dbReference>
<dbReference type="RefSeq" id="XP_016224180.1">
    <property type="nucleotide sequence ID" value="XM_016368392.1"/>
</dbReference>
<dbReference type="EMBL" id="KN847522">
    <property type="protein sequence ID" value="KIV92606.1"/>
    <property type="molecule type" value="Genomic_DNA"/>
</dbReference>
<dbReference type="GeneID" id="27321725"/>
<dbReference type="OrthoDB" id="10253736at2759"/>
<evidence type="ECO:0000256" key="2">
    <source>
        <dbReference type="ARBA" id="ARBA00023002"/>
    </source>
</evidence>
<name>A0A0D1XWM3_EXOME</name>
<evidence type="ECO:0000313" key="4">
    <source>
        <dbReference type="Proteomes" id="UP000054302"/>
    </source>
</evidence>
<comment type="similarity">
    <text evidence="1">Belongs to the short-chain dehydrogenases/reductases (SDR) family.</text>
</comment>
<dbReference type="HOGENOM" id="CLU_010194_2_10_1"/>